<dbReference type="PANTHER" id="PTHR35091">
    <property type="entry name" value="FLAGELLAR PROTEIN FLIL"/>
    <property type="match status" value="1"/>
</dbReference>
<dbReference type="GO" id="GO:0005886">
    <property type="term" value="C:plasma membrane"/>
    <property type="evidence" value="ECO:0007669"/>
    <property type="project" value="UniProtKB-SubCell"/>
</dbReference>
<comment type="similarity">
    <text evidence="3 10">Belongs to the FliL family.</text>
</comment>
<dbReference type="GO" id="GO:0071978">
    <property type="term" value="P:bacterial-type flagellum-dependent swarming motility"/>
    <property type="evidence" value="ECO:0007669"/>
    <property type="project" value="TreeGrafter"/>
</dbReference>
<gene>
    <name evidence="12" type="ORF">KHB02_000070</name>
    <name evidence="11" type="ORF">KHB02_02905</name>
</gene>
<evidence type="ECO:0000313" key="12">
    <source>
        <dbReference type="EMBL" id="MCH6263918.1"/>
    </source>
</evidence>
<accession>A0A942SUG2</accession>
<evidence type="ECO:0000256" key="7">
    <source>
        <dbReference type="ARBA" id="ARBA00022779"/>
    </source>
</evidence>
<dbReference type="InterPro" id="IPR005503">
    <property type="entry name" value="FliL"/>
</dbReference>
<reference evidence="11" key="1">
    <citation type="submission" date="2021-05" db="EMBL/GenBank/DDBJ databases">
        <title>Novel Bacillus species.</title>
        <authorList>
            <person name="Liu G."/>
        </authorList>
    </citation>
    <scope>NUCLEOTIDE SEQUENCE</scope>
    <source>
        <strain evidence="11 13">FJAT-50051</strain>
    </source>
</reference>
<keyword evidence="13" id="KW-1185">Reference proteome</keyword>
<dbReference type="GO" id="GO:0009425">
    <property type="term" value="C:bacterial-type flagellum basal body"/>
    <property type="evidence" value="ECO:0007669"/>
    <property type="project" value="InterPro"/>
</dbReference>
<evidence type="ECO:0000256" key="5">
    <source>
        <dbReference type="ARBA" id="ARBA00022500"/>
    </source>
</evidence>
<evidence type="ECO:0000256" key="9">
    <source>
        <dbReference type="ARBA" id="ARBA00023136"/>
    </source>
</evidence>
<dbReference type="EMBL" id="JAGYPE010000001">
    <property type="protein sequence ID" value="MBS4180334.1"/>
    <property type="molecule type" value="Genomic_DNA"/>
</dbReference>
<keyword evidence="5 10" id="KW-0145">Chemotaxis</keyword>
<comment type="function">
    <text evidence="1 10">Controls the rotational direction of flagella during chemotaxis.</text>
</comment>
<proteinExistence type="inferred from homology"/>
<dbReference type="EMBL" id="JAGYPE020000001">
    <property type="protein sequence ID" value="MCH6263918.1"/>
    <property type="molecule type" value="Genomic_DNA"/>
</dbReference>
<dbReference type="Proteomes" id="UP000677265">
    <property type="component" value="Unassembled WGS sequence"/>
</dbReference>
<keyword evidence="11" id="KW-0969">Cilium</keyword>
<dbReference type="AlphaFoldDB" id="A0A942SUG2"/>
<evidence type="ECO:0000256" key="3">
    <source>
        <dbReference type="ARBA" id="ARBA00008281"/>
    </source>
</evidence>
<evidence type="ECO:0000313" key="11">
    <source>
        <dbReference type="EMBL" id="MBS4180334.1"/>
    </source>
</evidence>
<dbReference type="RefSeq" id="WP_213140330.1">
    <property type="nucleotide sequence ID" value="NZ_JAGYPE020000001.1"/>
</dbReference>
<keyword evidence="8 10" id="KW-1133">Transmembrane helix</keyword>
<evidence type="ECO:0000256" key="10">
    <source>
        <dbReference type="RuleBase" id="RU364125"/>
    </source>
</evidence>
<protein>
    <recommendedName>
        <fullName evidence="10">Flagellar protein FliL</fullName>
    </recommendedName>
</protein>
<dbReference type="Pfam" id="PF03748">
    <property type="entry name" value="FliL"/>
    <property type="match status" value="1"/>
</dbReference>
<comment type="caution">
    <text evidence="11">The sequence shown here is derived from an EMBL/GenBank/DDBJ whole genome shotgun (WGS) entry which is preliminary data.</text>
</comment>
<evidence type="ECO:0000256" key="1">
    <source>
        <dbReference type="ARBA" id="ARBA00002254"/>
    </source>
</evidence>
<dbReference type="PANTHER" id="PTHR35091:SF2">
    <property type="entry name" value="FLAGELLAR PROTEIN FLIL"/>
    <property type="match status" value="1"/>
</dbReference>
<keyword evidence="7 10" id="KW-0283">Flagellar rotation</keyword>
<evidence type="ECO:0000256" key="2">
    <source>
        <dbReference type="ARBA" id="ARBA00004162"/>
    </source>
</evidence>
<name>A0A942SUG2_9BACI</name>
<keyword evidence="11" id="KW-0966">Cell projection</keyword>
<evidence type="ECO:0000256" key="4">
    <source>
        <dbReference type="ARBA" id="ARBA00022475"/>
    </source>
</evidence>
<evidence type="ECO:0000256" key="6">
    <source>
        <dbReference type="ARBA" id="ARBA00022692"/>
    </source>
</evidence>
<comment type="subcellular location">
    <subcellularLocation>
        <location evidence="2">Cell membrane</location>
        <topology evidence="2">Single-pass membrane protein</topology>
    </subcellularLocation>
</comment>
<organism evidence="11">
    <name type="scientific">Neobacillus citreus</name>
    <dbReference type="NCBI Taxonomy" id="2833578"/>
    <lineage>
        <taxon>Bacteria</taxon>
        <taxon>Bacillati</taxon>
        <taxon>Bacillota</taxon>
        <taxon>Bacilli</taxon>
        <taxon>Bacillales</taxon>
        <taxon>Bacillaceae</taxon>
        <taxon>Neobacillus</taxon>
    </lineage>
</organism>
<evidence type="ECO:0000256" key="8">
    <source>
        <dbReference type="ARBA" id="ARBA00022989"/>
    </source>
</evidence>
<keyword evidence="9 10" id="KW-0472">Membrane</keyword>
<dbReference type="GO" id="GO:0006935">
    <property type="term" value="P:chemotaxis"/>
    <property type="evidence" value="ECO:0007669"/>
    <property type="project" value="UniProtKB-KW"/>
</dbReference>
<sequence length="143" mass="16001">MKSLKLFLIAIGVLLLISIGGYFAYQHFLGPGQTKGEEELPTIDQVLEKSVDTENITTNFANGGFIKTKFKIITTSPKNAEEVKKLQFLVESSIIKTINRMTKEESVGSAGITLIEENVKEELNKELGEKYVTRVYLTDELIQ</sequence>
<keyword evidence="11" id="KW-0282">Flagellum</keyword>
<evidence type="ECO:0000313" key="13">
    <source>
        <dbReference type="Proteomes" id="UP000677265"/>
    </source>
</evidence>
<keyword evidence="4 10" id="KW-1003">Cell membrane</keyword>
<feature type="transmembrane region" description="Helical" evidence="10">
    <location>
        <begin position="6"/>
        <end position="25"/>
    </location>
</feature>
<keyword evidence="6 10" id="KW-0812">Transmembrane</keyword>